<gene>
    <name evidence="1" type="ORF">METZ01_LOCUS115295</name>
</gene>
<name>A0A381XD70_9ZZZZ</name>
<feature type="non-terminal residue" evidence="1">
    <location>
        <position position="1"/>
    </location>
</feature>
<organism evidence="1">
    <name type="scientific">marine metagenome</name>
    <dbReference type="NCBI Taxonomy" id="408172"/>
    <lineage>
        <taxon>unclassified sequences</taxon>
        <taxon>metagenomes</taxon>
        <taxon>ecological metagenomes</taxon>
    </lineage>
</organism>
<proteinExistence type="predicted"/>
<reference evidence="1" key="1">
    <citation type="submission" date="2018-05" db="EMBL/GenBank/DDBJ databases">
        <authorList>
            <person name="Lanie J.A."/>
            <person name="Ng W.-L."/>
            <person name="Kazmierczak K.M."/>
            <person name="Andrzejewski T.M."/>
            <person name="Davidsen T.M."/>
            <person name="Wayne K.J."/>
            <person name="Tettelin H."/>
            <person name="Glass J.I."/>
            <person name="Rusch D."/>
            <person name="Podicherti R."/>
            <person name="Tsui H.-C.T."/>
            <person name="Winkler M.E."/>
        </authorList>
    </citation>
    <scope>NUCLEOTIDE SEQUENCE</scope>
</reference>
<evidence type="ECO:0000313" key="1">
    <source>
        <dbReference type="EMBL" id="SVA62441.1"/>
    </source>
</evidence>
<protein>
    <submittedName>
        <fullName evidence="1">Uncharacterized protein</fullName>
    </submittedName>
</protein>
<dbReference type="EMBL" id="UINC01014674">
    <property type="protein sequence ID" value="SVA62441.1"/>
    <property type="molecule type" value="Genomic_DNA"/>
</dbReference>
<sequence length="59" mass="6437">VQQPETSNVEKATGLKLHGRIFRAAFRHIHTQAMELNCSSCNETILIADEGSTPLASTI</sequence>
<accession>A0A381XD70</accession>
<dbReference type="AlphaFoldDB" id="A0A381XD70"/>